<dbReference type="InterPro" id="IPR058240">
    <property type="entry name" value="rSAM_sf"/>
</dbReference>
<keyword evidence="3" id="KW-0411">Iron-sulfur</keyword>
<evidence type="ECO:0000313" key="6">
    <source>
        <dbReference type="EMBL" id="GGG22636.1"/>
    </source>
</evidence>
<dbReference type="EMBL" id="BMGR01000018">
    <property type="protein sequence ID" value="GGG22636.1"/>
    <property type="molecule type" value="Genomic_DNA"/>
</dbReference>
<gene>
    <name evidence="6" type="ORF">GCM10010916_44120</name>
</gene>
<evidence type="ECO:0000259" key="5">
    <source>
        <dbReference type="PROSITE" id="PS51918"/>
    </source>
</evidence>
<comment type="caution">
    <text evidence="6">The sequence shown here is derived from an EMBL/GenBank/DDBJ whole genome shotgun (WGS) entry which is preliminary data.</text>
</comment>
<dbReference type="InterPro" id="IPR007197">
    <property type="entry name" value="rSAM"/>
</dbReference>
<keyword evidence="7" id="KW-1185">Reference proteome</keyword>
<dbReference type="SMART" id="SM00729">
    <property type="entry name" value="Elp3"/>
    <property type="match status" value="1"/>
</dbReference>
<evidence type="ECO:0000256" key="4">
    <source>
        <dbReference type="SAM" id="MobiDB-lite"/>
    </source>
</evidence>
<evidence type="ECO:0000256" key="1">
    <source>
        <dbReference type="ARBA" id="ARBA00022723"/>
    </source>
</evidence>
<accession>A0A917G4F9</accession>
<dbReference type="InterPro" id="IPR006638">
    <property type="entry name" value="Elp3/MiaA/NifB-like_rSAM"/>
</dbReference>
<dbReference type="PANTHER" id="PTHR43432:SF3">
    <property type="entry name" value="SLR0285 PROTEIN"/>
    <property type="match status" value="1"/>
</dbReference>
<evidence type="ECO:0000313" key="7">
    <source>
        <dbReference type="Proteomes" id="UP000644756"/>
    </source>
</evidence>
<dbReference type="SFLD" id="SFLDG01084">
    <property type="entry name" value="Uncharacterised_Radical_SAM_Su"/>
    <property type="match status" value="1"/>
</dbReference>
<dbReference type="Pfam" id="PF04055">
    <property type="entry name" value="Radical_SAM"/>
    <property type="match status" value="1"/>
</dbReference>
<proteinExistence type="predicted"/>
<organism evidence="6 7">
    <name type="scientific">Paenibacillus abyssi</name>
    <dbReference type="NCBI Taxonomy" id="1340531"/>
    <lineage>
        <taxon>Bacteria</taxon>
        <taxon>Bacillati</taxon>
        <taxon>Bacillota</taxon>
        <taxon>Bacilli</taxon>
        <taxon>Bacillales</taxon>
        <taxon>Paenibacillaceae</taxon>
        <taxon>Paenibacillus</taxon>
    </lineage>
</organism>
<dbReference type="GO" id="GO:0046872">
    <property type="term" value="F:metal ion binding"/>
    <property type="evidence" value="ECO:0007669"/>
    <property type="project" value="UniProtKB-KW"/>
</dbReference>
<dbReference type="SUPFAM" id="SSF102114">
    <property type="entry name" value="Radical SAM enzymes"/>
    <property type="match status" value="1"/>
</dbReference>
<dbReference type="InterPro" id="IPR040086">
    <property type="entry name" value="MJ0683-like"/>
</dbReference>
<feature type="region of interest" description="Disordered" evidence="4">
    <location>
        <begin position="292"/>
        <end position="312"/>
    </location>
</feature>
<keyword evidence="2" id="KW-0408">Iron</keyword>
<name>A0A917G4F9_9BACL</name>
<dbReference type="GO" id="GO:0003824">
    <property type="term" value="F:catalytic activity"/>
    <property type="evidence" value="ECO:0007669"/>
    <property type="project" value="InterPro"/>
</dbReference>
<sequence>MPKQSYSSISTKQTLNRVSEEKMPFDWSINPYRGCAHGCSFCYARAFQRFIGLESNDEFQHHIILKTNAAEALEAQLARNAGKFNNDISAAAQQIGLVNIGTATDPYQPVEGKALITRECLKVLAKYRIATTITTRSPLILRDLDVLKEMNIQSVNISINTTNTRIIRKMEPAAPLPAKRLETVSVLTNSGIRTGIFVAPVLPYLTDSPEDLESLIASAKAHHAQFAMISALRLSKDVKAWYLGVLNMHFPQLLHAYKKLYTGAYAPNDYAASLRERADHLLQKYGLSRDTATTSNADHRETTSPQITYAPPCSNSVYQPDLEQLSFSFEN</sequence>
<dbReference type="RefSeq" id="WP_188533243.1">
    <property type="nucleotide sequence ID" value="NZ_BMGR01000018.1"/>
</dbReference>
<dbReference type="AlphaFoldDB" id="A0A917G4F9"/>
<evidence type="ECO:0000256" key="2">
    <source>
        <dbReference type="ARBA" id="ARBA00023004"/>
    </source>
</evidence>
<dbReference type="PANTHER" id="PTHR43432">
    <property type="entry name" value="SLR0285 PROTEIN"/>
    <property type="match status" value="1"/>
</dbReference>
<keyword evidence="1" id="KW-0479">Metal-binding</keyword>
<dbReference type="SFLD" id="SFLDS00029">
    <property type="entry name" value="Radical_SAM"/>
    <property type="match status" value="1"/>
</dbReference>
<feature type="domain" description="Radical SAM core" evidence="5">
    <location>
        <begin position="21"/>
        <end position="277"/>
    </location>
</feature>
<protein>
    <submittedName>
        <fullName evidence="6">Radical SAM protein</fullName>
    </submittedName>
</protein>
<evidence type="ECO:0000256" key="3">
    <source>
        <dbReference type="ARBA" id="ARBA00023014"/>
    </source>
</evidence>
<dbReference type="GO" id="GO:0051536">
    <property type="term" value="F:iron-sulfur cluster binding"/>
    <property type="evidence" value="ECO:0007669"/>
    <property type="project" value="UniProtKB-KW"/>
</dbReference>
<dbReference type="Proteomes" id="UP000644756">
    <property type="component" value="Unassembled WGS sequence"/>
</dbReference>
<reference evidence="6" key="2">
    <citation type="submission" date="2020-09" db="EMBL/GenBank/DDBJ databases">
        <authorList>
            <person name="Sun Q."/>
            <person name="Zhou Y."/>
        </authorList>
    </citation>
    <scope>NUCLEOTIDE SEQUENCE</scope>
    <source>
        <strain evidence="6">CGMCC 1.12987</strain>
    </source>
</reference>
<reference evidence="6" key="1">
    <citation type="journal article" date="2014" name="Int. J. Syst. Evol. Microbiol.">
        <title>Complete genome sequence of Corynebacterium casei LMG S-19264T (=DSM 44701T), isolated from a smear-ripened cheese.</title>
        <authorList>
            <consortium name="US DOE Joint Genome Institute (JGI-PGF)"/>
            <person name="Walter F."/>
            <person name="Albersmeier A."/>
            <person name="Kalinowski J."/>
            <person name="Ruckert C."/>
        </authorList>
    </citation>
    <scope>NUCLEOTIDE SEQUENCE</scope>
    <source>
        <strain evidence="6">CGMCC 1.12987</strain>
    </source>
</reference>
<feature type="compositionally biased region" description="Polar residues" evidence="4">
    <location>
        <begin position="303"/>
        <end position="312"/>
    </location>
</feature>
<dbReference type="Gene3D" id="3.80.30.30">
    <property type="match status" value="1"/>
</dbReference>
<dbReference type="PROSITE" id="PS51918">
    <property type="entry name" value="RADICAL_SAM"/>
    <property type="match status" value="1"/>
</dbReference>
<dbReference type="CDD" id="cd01335">
    <property type="entry name" value="Radical_SAM"/>
    <property type="match status" value="1"/>
</dbReference>